<dbReference type="AlphaFoldDB" id="A0A7J9CWK3"/>
<dbReference type="SUPFAM" id="SSF52058">
    <property type="entry name" value="L domain-like"/>
    <property type="match status" value="1"/>
</dbReference>
<keyword evidence="2" id="KW-1185">Reference proteome</keyword>
<evidence type="ECO:0000313" key="1">
    <source>
        <dbReference type="EMBL" id="MBA0752899.1"/>
    </source>
</evidence>
<sequence length="156" mass="17762">MNKILTLSANAFLKMKRLRLLRVICHSNCRDLVYLSSELRLLDWTGYPLKSLPLSFKPENLVAILLSYSNIEQPWKENKPMHKLKVINLQGSENLIKTPNFKMAPNVESLVLEGCTRLAYVDPSVGVLKRLKLLNLRGCKSLRSLATKIGMDLLKN</sequence>
<name>A0A7J9CWK3_GOSGO</name>
<dbReference type="Proteomes" id="UP000593579">
    <property type="component" value="Unassembled WGS sequence"/>
</dbReference>
<dbReference type="PANTHER" id="PTHR11017">
    <property type="entry name" value="LEUCINE-RICH REPEAT-CONTAINING PROTEIN"/>
    <property type="match status" value="1"/>
</dbReference>
<gene>
    <name evidence="1" type="ORF">Gogos_005381</name>
</gene>
<dbReference type="Gene3D" id="3.80.10.10">
    <property type="entry name" value="Ribonuclease Inhibitor"/>
    <property type="match status" value="1"/>
</dbReference>
<dbReference type="OrthoDB" id="1733683at2759"/>
<evidence type="ECO:0000313" key="2">
    <source>
        <dbReference type="Proteomes" id="UP000593579"/>
    </source>
</evidence>
<evidence type="ECO:0008006" key="3">
    <source>
        <dbReference type="Google" id="ProtNLM"/>
    </source>
</evidence>
<comment type="caution">
    <text evidence="1">The sequence shown here is derived from an EMBL/GenBank/DDBJ whole genome shotgun (WGS) entry which is preliminary data.</text>
</comment>
<dbReference type="InterPro" id="IPR032675">
    <property type="entry name" value="LRR_dom_sf"/>
</dbReference>
<proteinExistence type="predicted"/>
<dbReference type="GO" id="GO:0006952">
    <property type="term" value="P:defense response"/>
    <property type="evidence" value="ECO:0007669"/>
    <property type="project" value="InterPro"/>
</dbReference>
<protein>
    <recommendedName>
        <fullName evidence="3">TMV resistance protein N-like</fullName>
    </recommendedName>
</protein>
<dbReference type="EMBL" id="JABEZY010000214">
    <property type="protein sequence ID" value="MBA0752899.1"/>
    <property type="molecule type" value="Genomic_DNA"/>
</dbReference>
<organism evidence="1 2">
    <name type="scientific">Gossypium gossypioides</name>
    <name type="common">Mexican cotton</name>
    <name type="synonym">Selera gossypioides</name>
    <dbReference type="NCBI Taxonomy" id="34282"/>
    <lineage>
        <taxon>Eukaryota</taxon>
        <taxon>Viridiplantae</taxon>
        <taxon>Streptophyta</taxon>
        <taxon>Embryophyta</taxon>
        <taxon>Tracheophyta</taxon>
        <taxon>Spermatophyta</taxon>
        <taxon>Magnoliopsida</taxon>
        <taxon>eudicotyledons</taxon>
        <taxon>Gunneridae</taxon>
        <taxon>Pentapetalae</taxon>
        <taxon>rosids</taxon>
        <taxon>malvids</taxon>
        <taxon>Malvales</taxon>
        <taxon>Malvaceae</taxon>
        <taxon>Malvoideae</taxon>
        <taxon>Gossypium</taxon>
    </lineage>
</organism>
<accession>A0A7J9CWK3</accession>
<dbReference type="InterPro" id="IPR044974">
    <property type="entry name" value="Disease_R_plants"/>
</dbReference>
<dbReference type="PANTHER" id="PTHR11017:SF559">
    <property type="entry name" value="DISEASE RESISTANCE PROTEIN CHL1"/>
    <property type="match status" value="1"/>
</dbReference>
<reference evidence="1 2" key="1">
    <citation type="journal article" date="2019" name="Genome Biol. Evol.">
        <title>Insights into the evolution of the New World diploid cottons (Gossypium, subgenus Houzingenia) based on genome sequencing.</title>
        <authorList>
            <person name="Grover C.E."/>
            <person name="Arick M.A. 2nd"/>
            <person name="Thrash A."/>
            <person name="Conover J.L."/>
            <person name="Sanders W.S."/>
            <person name="Peterson D.G."/>
            <person name="Frelichowski J.E."/>
            <person name="Scheffler J.A."/>
            <person name="Scheffler B.E."/>
            <person name="Wendel J.F."/>
        </authorList>
    </citation>
    <scope>NUCLEOTIDE SEQUENCE [LARGE SCALE GENOMIC DNA]</scope>
    <source>
        <strain evidence="1">5</strain>
        <tissue evidence="1">Leaf</tissue>
    </source>
</reference>